<keyword evidence="2" id="KW-1133">Transmembrane helix</keyword>
<reference evidence="3" key="1">
    <citation type="submission" date="2020-06" db="EMBL/GenBank/DDBJ databases">
        <title>Draft genome sequences of strains closely related to Aspergillus parafelis and Aspergillus hiratsukae.</title>
        <authorList>
            <person name="Dos Santos R.A.C."/>
            <person name="Rivero-Menendez O."/>
            <person name="Steenwyk J.L."/>
            <person name="Mead M.E."/>
            <person name="Goldman G.H."/>
            <person name="Alastruey-Izquierdo A."/>
            <person name="Rokas A."/>
        </authorList>
    </citation>
    <scope>NUCLEOTIDE SEQUENCE</scope>
    <source>
        <strain evidence="3">CNM-CM5793</strain>
    </source>
</reference>
<evidence type="ECO:0000256" key="1">
    <source>
        <dbReference type="SAM" id="MobiDB-lite"/>
    </source>
</evidence>
<name>A0A8H6UEI1_9EURO</name>
<protein>
    <submittedName>
        <fullName evidence="3">Uncharacterized protein</fullName>
    </submittedName>
</protein>
<proteinExistence type="predicted"/>
<dbReference type="Pfam" id="PF16015">
    <property type="entry name" value="Promethin"/>
    <property type="match status" value="1"/>
</dbReference>
<dbReference type="AlphaFoldDB" id="A0A8H6UEI1"/>
<dbReference type="OrthoDB" id="4474044at2759"/>
<accession>A0A8H6UEI1</accession>
<feature type="transmembrane region" description="Helical" evidence="2">
    <location>
        <begin position="77"/>
        <end position="97"/>
    </location>
</feature>
<keyword evidence="2" id="KW-0472">Membrane</keyword>
<dbReference type="Proteomes" id="UP000630445">
    <property type="component" value="Unassembled WGS sequence"/>
</dbReference>
<feature type="region of interest" description="Disordered" evidence="1">
    <location>
        <begin position="192"/>
        <end position="217"/>
    </location>
</feature>
<feature type="compositionally biased region" description="Basic and acidic residues" evidence="1">
    <location>
        <begin position="1"/>
        <end position="22"/>
    </location>
</feature>
<feature type="region of interest" description="Disordered" evidence="1">
    <location>
        <begin position="1"/>
        <end position="55"/>
    </location>
</feature>
<evidence type="ECO:0000313" key="4">
    <source>
        <dbReference type="Proteomes" id="UP000630445"/>
    </source>
</evidence>
<keyword evidence="4" id="KW-1185">Reference proteome</keyword>
<evidence type="ECO:0000313" key="3">
    <source>
        <dbReference type="EMBL" id="KAF7118686.1"/>
    </source>
</evidence>
<gene>
    <name evidence="3" type="ORF">CNMCM5793_008225</name>
</gene>
<keyword evidence="2" id="KW-0812">Transmembrane</keyword>
<feature type="transmembrane region" description="Helical" evidence="2">
    <location>
        <begin position="109"/>
        <end position="135"/>
    </location>
</feature>
<sequence length="217" mass="23944">MTDPMDLRSRPDSQFDLEEKLKSLNQEKQPKQEQLENRNQEHAASGPTPMPKLPKPLLNTFTISEERGHEDNNTNPIISSLLVVLHSILTVLDTYILPPRLRATILETALAHPLLTTFLLCQFLCSCIPIMIFLIGAMVAGGIAVVVFSCFALLVLGPVLVATTVAGLFLWGWGWATFVVGRWLLRYLSEDEKGPERNGANGVNGYGADKMAKEESA</sequence>
<comment type="caution">
    <text evidence="3">The sequence shown here is derived from an EMBL/GenBank/DDBJ whole genome shotgun (WGS) entry which is preliminary data.</text>
</comment>
<feature type="compositionally biased region" description="Basic and acidic residues" evidence="1">
    <location>
        <begin position="28"/>
        <end position="41"/>
    </location>
</feature>
<evidence type="ECO:0000256" key="2">
    <source>
        <dbReference type="SAM" id="Phobius"/>
    </source>
</evidence>
<dbReference type="EMBL" id="JACBAD010002062">
    <property type="protein sequence ID" value="KAF7118686.1"/>
    <property type="molecule type" value="Genomic_DNA"/>
</dbReference>
<organism evidence="3 4">
    <name type="scientific">Aspergillus hiratsukae</name>
    <dbReference type="NCBI Taxonomy" id="1194566"/>
    <lineage>
        <taxon>Eukaryota</taxon>
        <taxon>Fungi</taxon>
        <taxon>Dikarya</taxon>
        <taxon>Ascomycota</taxon>
        <taxon>Pezizomycotina</taxon>
        <taxon>Eurotiomycetes</taxon>
        <taxon>Eurotiomycetidae</taxon>
        <taxon>Eurotiales</taxon>
        <taxon>Aspergillaceae</taxon>
        <taxon>Aspergillus</taxon>
        <taxon>Aspergillus subgen. Fumigati</taxon>
    </lineage>
</organism>